<accession>A0ABS1TGV7</accession>
<dbReference type="RefSeq" id="WP_202751290.1">
    <property type="nucleotide sequence ID" value="NZ_JAESWC010000023.1"/>
</dbReference>
<protein>
    <submittedName>
        <fullName evidence="1">Uncharacterized protein</fullName>
    </submittedName>
</protein>
<dbReference type="Proteomes" id="UP000632377">
    <property type="component" value="Unassembled WGS sequence"/>
</dbReference>
<evidence type="ECO:0000313" key="1">
    <source>
        <dbReference type="EMBL" id="MBL4938530.1"/>
    </source>
</evidence>
<keyword evidence="2" id="KW-1185">Reference proteome</keyword>
<sequence length="61" mass="7400">MDFKNTLELHLDSMRNKYLNKFISTVKLEDIILIMPNGTLIKEKEEFIELHKNWFADNDWD</sequence>
<dbReference type="EMBL" id="JAESWC010000023">
    <property type="protein sequence ID" value="MBL4938530.1"/>
    <property type="molecule type" value="Genomic_DNA"/>
</dbReference>
<evidence type="ECO:0000313" key="2">
    <source>
        <dbReference type="Proteomes" id="UP000632377"/>
    </source>
</evidence>
<gene>
    <name evidence="1" type="ORF">JK636_22765</name>
</gene>
<organism evidence="1 2">
    <name type="scientific">Clostridium rhizosphaerae</name>
    <dbReference type="NCBI Taxonomy" id="2803861"/>
    <lineage>
        <taxon>Bacteria</taxon>
        <taxon>Bacillati</taxon>
        <taxon>Bacillota</taxon>
        <taxon>Clostridia</taxon>
        <taxon>Eubacteriales</taxon>
        <taxon>Clostridiaceae</taxon>
        <taxon>Clostridium</taxon>
    </lineage>
</organism>
<name>A0ABS1TGV7_9CLOT</name>
<comment type="caution">
    <text evidence="1">The sequence shown here is derived from an EMBL/GenBank/DDBJ whole genome shotgun (WGS) entry which is preliminary data.</text>
</comment>
<reference evidence="1 2" key="1">
    <citation type="submission" date="2021-01" db="EMBL/GenBank/DDBJ databases">
        <title>Genome public.</title>
        <authorList>
            <person name="Liu C."/>
            <person name="Sun Q."/>
        </authorList>
    </citation>
    <scope>NUCLEOTIDE SEQUENCE [LARGE SCALE GENOMIC DNA]</scope>
    <source>
        <strain evidence="1 2">YIM B02515</strain>
    </source>
</reference>
<proteinExistence type="predicted"/>